<feature type="region of interest" description="Disordered" evidence="1">
    <location>
        <begin position="664"/>
        <end position="825"/>
    </location>
</feature>
<feature type="region of interest" description="Disordered" evidence="1">
    <location>
        <begin position="598"/>
        <end position="652"/>
    </location>
</feature>
<proteinExistence type="predicted"/>
<feature type="compositionally biased region" description="Polar residues" evidence="1">
    <location>
        <begin position="136"/>
        <end position="158"/>
    </location>
</feature>
<dbReference type="GO" id="GO:0016807">
    <property type="term" value="F:cysteine-type carboxypeptidase activity"/>
    <property type="evidence" value="ECO:0007669"/>
    <property type="project" value="TreeGrafter"/>
</dbReference>
<feature type="compositionally biased region" description="Low complexity" evidence="1">
    <location>
        <begin position="706"/>
        <end position="723"/>
    </location>
</feature>
<evidence type="ECO:0000256" key="1">
    <source>
        <dbReference type="SAM" id="MobiDB-lite"/>
    </source>
</evidence>
<gene>
    <name evidence="3" type="ORF">C2857_005052</name>
</gene>
<feature type="compositionally biased region" description="Polar residues" evidence="1">
    <location>
        <begin position="786"/>
        <end position="801"/>
    </location>
</feature>
<feature type="compositionally biased region" description="Basic and acidic residues" evidence="1">
    <location>
        <begin position="18"/>
        <end position="33"/>
    </location>
</feature>
<accession>A0A7U3Q3S4</accession>
<dbReference type="PANTHER" id="PTHR18063:SF6">
    <property type="entry name" value="UBIQUITIN CARBOXYL-TERMINAL HYDROLASE"/>
    <property type="match status" value="1"/>
</dbReference>
<organism evidence="3 4">
    <name type="scientific">Epichloe festucae (strain Fl1)</name>
    <dbReference type="NCBI Taxonomy" id="877507"/>
    <lineage>
        <taxon>Eukaryota</taxon>
        <taxon>Fungi</taxon>
        <taxon>Dikarya</taxon>
        <taxon>Ascomycota</taxon>
        <taxon>Pezizomycotina</taxon>
        <taxon>Sordariomycetes</taxon>
        <taxon>Hypocreomycetidae</taxon>
        <taxon>Hypocreales</taxon>
        <taxon>Clavicipitaceae</taxon>
        <taxon>Epichloe</taxon>
    </lineage>
</organism>
<dbReference type="InterPro" id="IPR007518">
    <property type="entry name" value="MINDY"/>
</dbReference>
<evidence type="ECO:0000259" key="2">
    <source>
        <dbReference type="Pfam" id="PF04424"/>
    </source>
</evidence>
<feature type="compositionally biased region" description="Polar residues" evidence="1">
    <location>
        <begin position="764"/>
        <end position="779"/>
    </location>
</feature>
<feature type="domain" description="MINDY deubiquitinase" evidence="2">
    <location>
        <begin position="292"/>
        <end position="594"/>
    </location>
</feature>
<dbReference type="EMBL" id="CP031390">
    <property type="protein sequence ID" value="QPH19759.1"/>
    <property type="molecule type" value="Genomic_DNA"/>
</dbReference>
<feature type="compositionally biased region" description="Basic and acidic residues" evidence="1">
    <location>
        <begin position="666"/>
        <end position="687"/>
    </location>
</feature>
<dbReference type="GO" id="GO:0071944">
    <property type="term" value="C:cell periphery"/>
    <property type="evidence" value="ECO:0007669"/>
    <property type="project" value="TreeGrafter"/>
</dbReference>
<evidence type="ECO:0000313" key="4">
    <source>
        <dbReference type="Proteomes" id="UP000594364"/>
    </source>
</evidence>
<protein>
    <recommendedName>
        <fullName evidence="2">MINDY deubiquitinase domain-containing protein</fullName>
    </recommendedName>
</protein>
<feature type="compositionally biased region" description="Polar residues" evidence="1">
    <location>
        <begin position="688"/>
        <end position="705"/>
    </location>
</feature>
<feature type="region of interest" description="Disordered" evidence="1">
    <location>
        <begin position="244"/>
        <end position="288"/>
    </location>
</feature>
<dbReference type="GO" id="GO:0005829">
    <property type="term" value="C:cytosol"/>
    <property type="evidence" value="ECO:0007669"/>
    <property type="project" value="TreeGrafter"/>
</dbReference>
<feature type="compositionally biased region" description="Basic and acidic residues" evidence="1">
    <location>
        <begin position="208"/>
        <end position="221"/>
    </location>
</feature>
<dbReference type="GO" id="GO:0004843">
    <property type="term" value="F:cysteine-type deubiquitinase activity"/>
    <property type="evidence" value="ECO:0007669"/>
    <property type="project" value="InterPro"/>
</dbReference>
<dbReference type="Proteomes" id="UP000594364">
    <property type="component" value="Chromosome 6"/>
</dbReference>
<feature type="region of interest" description="Disordered" evidence="1">
    <location>
        <begin position="1"/>
        <end position="224"/>
    </location>
</feature>
<dbReference type="GO" id="GO:0071108">
    <property type="term" value="P:protein K48-linked deubiquitination"/>
    <property type="evidence" value="ECO:0007669"/>
    <property type="project" value="TreeGrafter"/>
</dbReference>
<dbReference type="PANTHER" id="PTHR18063">
    <property type="entry name" value="NF-E2 INDUCIBLE PROTEIN"/>
    <property type="match status" value="1"/>
</dbReference>
<dbReference type="Pfam" id="PF04424">
    <property type="entry name" value="MINDY_DUB"/>
    <property type="match status" value="1"/>
</dbReference>
<dbReference type="OrthoDB" id="10261212at2759"/>
<dbReference type="GO" id="GO:1990380">
    <property type="term" value="F:K48-linked deubiquitinase activity"/>
    <property type="evidence" value="ECO:0007669"/>
    <property type="project" value="InterPro"/>
</dbReference>
<evidence type="ECO:0000313" key="3">
    <source>
        <dbReference type="EMBL" id="QPH19759.1"/>
    </source>
</evidence>
<sequence length="825" mass="89946">MVVAQDDLPESKAPPATEEQRTDGPNRGWDHAGTRGAESHTPQNPPNPADVPAALRPGNTNELMNLGEDDDDDDASDEATGQLPGGNASSRLQQVPDVLKPGGDRSATNPFVKRKPVAQASGTLTTDAFSKLDISDTGSSTNPWQQAIDSNSGSAGQPTPQPRPVTAEGVESDPWEANDNPPLTQPNLPSKSPVLISLNPEDGVPSARRKEEAHKAGDKAVMELPPPEIAAAGQEAQIDDWSLIDQDTPSHPPTSAHADGNPGDLKPPLPSRSTGLRQKWVPSRQAVDAKSETYQIKNIRWHDPTSDKNPRTSPILIQNENGPCPLVALVNALTMTTPADGPETTLVEILRPREQISLDLLLKAVFDELMSPRRTGSEAALPDVSDLYAFLQSLHTGMNVNPRFVPTPEMAKAYKRTSLTHLHPTERGNLIPGTFENTTEMSLYATFSIPLIHGWLPARSDPVYDAMERRAASYEDVQNLLFCEEELTDKLSSHQGLTEDEQQLYQDIMTIKMFLDSSATQLTAWGIEVMRKAMRPGTFAILFRNDHFSTLYCHPDTLQLLSLVTDAGYHKHEEVVWESLVDVTGEHAEYLSGDCRVVGSSGEAGPGPSDDGVSPTADRSGGDWTTVRDKRGKNRREDAEATTLSPPHEQEDRDLALALQLQEEEDQRHREEQSRRQREGILSERRSPNSYSVPVSLSGTTQSRRPSPSHQQTVPQQQVVRPLVSRRRPGVTRRAESNGEDAPPPSYEQAAQDPAYVPPAGHPNHSQSSIATSTHTTGISGPGLGNAQTTQSTHGQRTWMNQPPRRQHVNNGATGGGRDRNCVAM</sequence>
<feature type="compositionally biased region" description="Polar residues" evidence="1">
    <location>
        <begin position="181"/>
        <end position="190"/>
    </location>
</feature>
<dbReference type="AlphaFoldDB" id="A0A7U3Q3S4"/>
<keyword evidence="4" id="KW-1185">Reference proteome</keyword>
<feature type="compositionally biased region" description="Acidic residues" evidence="1">
    <location>
        <begin position="67"/>
        <end position="77"/>
    </location>
</feature>
<dbReference type="InterPro" id="IPR033979">
    <property type="entry name" value="MINDY_domain"/>
</dbReference>
<reference evidence="3 4" key="1">
    <citation type="journal article" date="2018" name="PLoS Genet.">
        <title>Repeat elements organise 3D genome structure and mediate transcription in the filamentous fungus Epichloe festucae.</title>
        <authorList>
            <person name="Winter D.J."/>
            <person name="Ganley A.R.D."/>
            <person name="Young C.A."/>
            <person name="Liachko I."/>
            <person name="Schardl C.L."/>
            <person name="Dupont P.Y."/>
            <person name="Berry D."/>
            <person name="Ram A."/>
            <person name="Scott B."/>
            <person name="Cox M.P."/>
        </authorList>
    </citation>
    <scope>NUCLEOTIDE SEQUENCE [LARGE SCALE GENOMIC DNA]</scope>
    <source>
        <strain evidence="3 4">Fl1</strain>
    </source>
</reference>
<name>A0A7U3Q3S4_EPIFF</name>